<organism evidence="1">
    <name type="scientific">Nicotiana tabacum</name>
    <name type="common">Common tobacco</name>
    <dbReference type="NCBI Taxonomy" id="4097"/>
    <lineage>
        <taxon>Eukaryota</taxon>
        <taxon>Viridiplantae</taxon>
        <taxon>Streptophyta</taxon>
        <taxon>Embryophyta</taxon>
        <taxon>Tracheophyta</taxon>
        <taxon>Spermatophyta</taxon>
        <taxon>Magnoliopsida</taxon>
        <taxon>eudicotyledons</taxon>
        <taxon>Gunneridae</taxon>
        <taxon>Pentapetalae</taxon>
        <taxon>asterids</taxon>
        <taxon>lamiids</taxon>
        <taxon>Solanales</taxon>
        <taxon>Solanaceae</taxon>
        <taxon>Nicotianoideae</taxon>
        <taxon>Nicotianeae</taxon>
        <taxon>Nicotiana</taxon>
    </lineage>
</organism>
<dbReference type="RefSeq" id="XP_016510860.1">
    <property type="nucleotide sequence ID" value="XM_016655374.1"/>
</dbReference>
<dbReference type="PANTHER" id="PTHR23227:SF67">
    <property type="entry name" value="CRANIOFACIAL DEVELOPMENT PROTEIN 2-LIKE"/>
    <property type="match status" value="1"/>
</dbReference>
<evidence type="ECO:0000313" key="1">
    <source>
        <dbReference type="RefSeq" id="XP_016510860.1"/>
    </source>
</evidence>
<feature type="non-terminal residue" evidence="1">
    <location>
        <position position="121"/>
    </location>
</feature>
<dbReference type="PaxDb" id="4097-A0A1S4DBQ1"/>
<dbReference type="PANTHER" id="PTHR23227">
    <property type="entry name" value="BUCENTAUR RELATED"/>
    <property type="match status" value="1"/>
</dbReference>
<accession>A0A1S4DBQ1</accession>
<dbReference type="AlphaFoldDB" id="A0A1S4DBQ1"/>
<dbReference type="KEGG" id="nta:107828118"/>
<dbReference type="STRING" id="4097.A0A1S4DBQ1"/>
<feature type="non-terminal residue" evidence="1">
    <location>
        <position position="1"/>
    </location>
</feature>
<gene>
    <name evidence="1" type="primary">LOC107828118</name>
</gene>
<name>A0A1S4DBQ1_TOBAC</name>
<proteinExistence type="predicted"/>
<protein>
    <submittedName>
        <fullName evidence="1">Uncharacterized protein</fullName>
    </submittedName>
</protein>
<reference evidence="1" key="1">
    <citation type="submission" date="2025-08" db="UniProtKB">
        <authorList>
            <consortium name="RefSeq"/>
        </authorList>
    </citation>
    <scope>IDENTIFICATION</scope>
</reference>
<sequence>KGKNGVGILVDRKLRESVVEVRRVNARLMVNKFVVGECTLNAVSAHAPHEGIDEEVPPAEKLFIGWDFIGHIGSTIGGYGEVHGGFSFGEWNGGGTLLLDFAKAFGLVIANSKFSKREGHL</sequence>
<dbReference type="InterPro" id="IPR027124">
    <property type="entry name" value="Swc5/CFDP1/2"/>
</dbReference>
<dbReference type="OrthoDB" id="418748at2759"/>